<dbReference type="SUPFAM" id="SSF53474">
    <property type="entry name" value="alpha/beta-Hydrolases"/>
    <property type="match status" value="1"/>
</dbReference>
<organism evidence="2 3">
    <name type="scientific">Maricaulis maris (strain MCS10)</name>
    <name type="common">Caulobacter maris</name>
    <dbReference type="NCBI Taxonomy" id="394221"/>
    <lineage>
        <taxon>Bacteria</taxon>
        <taxon>Pseudomonadati</taxon>
        <taxon>Pseudomonadota</taxon>
        <taxon>Alphaproteobacteria</taxon>
        <taxon>Maricaulales</taxon>
        <taxon>Maricaulaceae</taxon>
        <taxon>Maricaulis</taxon>
    </lineage>
</organism>
<dbReference type="Proteomes" id="UP000001964">
    <property type="component" value="Chromosome"/>
</dbReference>
<dbReference type="GO" id="GO:0016787">
    <property type="term" value="F:hydrolase activity"/>
    <property type="evidence" value="ECO:0007669"/>
    <property type="project" value="UniProtKB-KW"/>
</dbReference>
<dbReference type="STRING" id="394221.Mmar10_0987"/>
<dbReference type="InterPro" id="IPR050228">
    <property type="entry name" value="Carboxylesterase_BioH"/>
</dbReference>
<sequence precursor="true">MKPCGSGKMSIGGWIAIAVAIVVGATAGQADGQGPDRVMSGSVQIERFGSPAGRDVILVPGLATPGEVWDDTVAALGDNVDAHVVTLAGFGDVPTASRGEAGVVGSAVADLAAWLAAEGLEDAVLVGHSMGAQIALQLAEQAPDHVGAVVVVDSAPFFARLFNPAITADQASAYATGMAAQMAAAPREQFLAMSRQGLPVQSITTEGQARVMGWMEMADQAVVSAAMGEVMGSDYSPVLPQVTVPVTVMFAWSEGSPMSADQLDSVYASQYAGLADVELVRVDASRHFIMLDQPDLFRSALGTVIARPEGEN</sequence>
<dbReference type="HOGENOM" id="CLU_071771_0_0_5"/>
<dbReference type="InterPro" id="IPR029058">
    <property type="entry name" value="AB_hydrolase_fold"/>
</dbReference>
<dbReference type="AlphaFoldDB" id="Q0AR07"/>
<dbReference type="ESTHER" id="marmm-q0ar07">
    <property type="family name" value="6_AlphaBeta_hydrolase"/>
</dbReference>
<dbReference type="EMBL" id="CP000449">
    <property type="protein sequence ID" value="ABI65280.1"/>
    <property type="molecule type" value="Genomic_DNA"/>
</dbReference>
<dbReference type="Pfam" id="PF12697">
    <property type="entry name" value="Abhydrolase_6"/>
    <property type="match status" value="1"/>
</dbReference>
<evidence type="ECO:0000313" key="3">
    <source>
        <dbReference type="Proteomes" id="UP000001964"/>
    </source>
</evidence>
<feature type="domain" description="AB hydrolase-1" evidence="1">
    <location>
        <begin position="56"/>
        <end position="298"/>
    </location>
</feature>
<dbReference type="PANTHER" id="PTHR43194">
    <property type="entry name" value="HYDROLASE ALPHA/BETA FOLD FAMILY"/>
    <property type="match status" value="1"/>
</dbReference>
<protein>
    <submittedName>
        <fullName evidence="2">Alpha/beta hydrolase fold protein</fullName>
    </submittedName>
</protein>
<keyword evidence="3" id="KW-1185">Reference proteome</keyword>
<dbReference type="InterPro" id="IPR000073">
    <property type="entry name" value="AB_hydrolase_1"/>
</dbReference>
<dbReference type="eggNOG" id="COG0596">
    <property type="taxonomic scope" value="Bacteria"/>
</dbReference>
<name>Q0AR07_MARMM</name>
<reference evidence="2 3" key="1">
    <citation type="submission" date="2006-08" db="EMBL/GenBank/DDBJ databases">
        <title>Complete sequence of Maricaulis maris MCS10.</title>
        <authorList>
            <consortium name="US DOE Joint Genome Institute"/>
            <person name="Copeland A."/>
            <person name="Lucas S."/>
            <person name="Lapidus A."/>
            <person name="Barry K."/>
            <person name="Detter J.C."/>
            <person name="Glavina del Rio T."/>
            <person name="Hammon N."/>
            <person name="Israni S."/>
            <person name="Dalin E."/>
            <person name="Tice H."/>
            <person name="Pitluck S."/>
            <person name="Saunders E."/>
            <person name="Brettin T."/>
            <person name="Bruce D."/>
            <person name="Han C."/>
            <person name="Tapia R."/>
            <person name="Gilna P."/>
            <person name="Schmutz J."/>
            <person name="Larimer F."/>
            <person name="Land M."/>
            <person name="Hauser L."/>
            <person name="Kyrpides N."/>
            <person name="Mikhailova N."/>
            <person name="Viollier P."/>
            <person name="Stephens C."/>
            <person name="Richardson P."/>
        </authorList>
    </citation>
    <scope>NUCLEOTIDE SEQUENCE [LARGE SCALE GENOMIC DNA]</scope>
    <source>
        <strain evidence="2 3">MCS10</strain>
    </source>
</reference>
<keyword evidence="2" id="KW-0378">Hydrolase</keyword>
<gene>
    <name evidence="2" type="ordered locus">Mmar10_0987</name>
</gene>
<dbReference type="KEGG" id="mmr:Mmar10_0987"/>
<proteinExistence type="predicted"/>
<dbReference type="PANTHER" id="PTHR43194:SF5">
    <property type="entry name" value="PIMELOYL-[ACYL-CARRIER PROTEIN] METHYL ESTER ESTERASE"/>
    <property type="match status" value="1"/>
</dbReference>
<evidence type="ECO:0000313" key="2">
    <source>
        <dbReference type="EMBL" id="ABI65280.1"/>
    </source>
</evidence>
<dbReference type="Gene3D" id="3.40.50.1820">
    <property type="entry name" value="alpha/beta hydrolase"/>
    <property type="match status" value="1"/>
</dbReference>
<accession>Q0AR07</accession>
<evidence type="ECO:0000259" key="1">
    <source>
        <dbReference type="Pfam" id="PF12697"/>
    </source>
</evidence>